<evidence type="ECO:0000256" key="3">
    <source>
        <dbReference type="ARBA" id="ARBA00022692"/>
    </source>
</evidence>
<organism evidence="7 8">
    <name type="scientific">Metabacillus lacus</name>
    <dbReference type="NCBI Taxonomy" id="1983721"/>
    <lineage>
        <taxon>Bacteria</taxon>
        <taxon>Bacillati</taxon>
        <taxon>Bacillota</taxon>
        <taxon>Bacilli</taxon>
        <taxon>Bacillales</taxon>
        <taxon>Bacillaceae</taxon>
        <taxon>Metabacillus</taxon>
    </lineage>
</organism>
<feature type="transmembrane region" description="Helical" evidence="6">
    <location>
        <begin position="42"/>
        <end position="61"/>
    </location>
</feature>
<evidence type="ECO:0000256" key="2">
    <source>
        <dbReference type="ARBA" id="ARBA00007511"/>
    </source>
</evidence>
<evidence type="ECO:0000256" key="1">
    <source>
        <dbReference type="ARBA" id="ARBA00004141"/>
    </source>
</evidence>
<proteinExistence type="inferred from homology"/>
<dbReference type="OrthoDB" id="5295733at2"/>
<feature type="transmembrane region" description="Helical" evidence="6">
    <location>
        <begin position="67"/>
        <end position="87"/>
    </location>
</feature>
<protein>
    <submittedName>
        <fullName evidence="7">YjbE family putative metal transport protein</fullName>
    </submittedName>
</protein>
<dbReference type="InterPro" id="IPR005496">
    <property type="entry name" value="Integral_membrane_TerC"/>
</dbReference>
<dbReference type="EMBL" id="WKKI01000039">
    <property type="protein sequence ID" value="MRX73617.1"/>
    <property type="molecule type" value="Genomic_DNA"/>
</dbReference>
<dbReference type="Proteomes" id="UP000448867">
    <property type="component" value="Unassembled WGS sequence"/>
</dbReference>
<keyword evidence="8" id="KW-1185">Reference proteome</keyword>
<evidence type="ECO:0000313" key="7">
    <source>
        <dbReference type="EMBL" id="MRX73617.1"/>
    </source>
</evidence>
<comment type="similarity">
    <text evidence="2">Belongs to the TerC family.</text>
</comment>
<accession>A0A7X2J1W5</accession>
<keyword evidence="5 6" id="KW-0472">Membrane</keyword>
<feature type="transmembrane region" description="Helical" evidence="6">
    <location>
        <begin position="192"/>
        <end position="214"/>
    </location>
</feature>
<feature type="transmembrane region" description="Helical" evidence="6">
    <location>
        <begin position="6"/>
        <end position="30"/>
    </location>
</feature>
<dbReference type="NCBIfam" id="TIGR03717">
    <property type="entry name" value="R_switched_YjbE"/>
    <property type="match status" value="1"/>
</dbReference>
<comment type="subcellular location">
    <subcellularLocation>
        <location evidence="1">Membrane</location>
        <topology evidence="1">Multi-pass membrane protein</topology>
    </subcellularLocation>
</comment>
<sequence length="223" mass="24371">MEQDFLLSLLMIIGIDLVLGGDNAILIAMASRNLPEKQRNKAILLGTFLAIVFRIVLTSMAVYLLDIPFLECFAGIFLLYIAFQLMSGGNDHHEDIKGSATIMQTVKTIVIADLLMGLDNVIAIAGASHGQLQLVVIGLFISIPIIIWGSKFILKLLDRFPALIYIGGGMLAYTGGGMIADENKLAPIFSSLPLMEMSIPYLTTAFMLTASLLFQNSRKPKYE</sequence>
<evidence type="ECO:0000256" key="6">
    <source>
        <dbReference type="SAM" id="Phobius"/>
    </source>
</evidence>
<keyword evidence="4 6" id="KW-1133">Transmembrane helix</keyword>
<dbReference type="InterPro" id="IPR022301">
    <property type="entry name" value="Integral_membrane_YjbE"/>
</dbReference>
<feature type="transmembrane region" description="Helical" evidence="6">
    <location>
        <begin position="108"/>
        <end position="126"/>
    </location>
</feature>
<dbReference type="GO" id="GO:0016020">
    <property type="term" value="C:membrane"/>
    <property type="evidence" value="ECO:0007669"/>
    <property type="project" value="UniProtKB-SubCell"/>
</dbReference>
<evidence type="ECO:0000256" key="5">
    <source>
        <dbReference type="ARBA" id="ARBA00023136"/>
    </source>
</evidence>
<dbReference type="PANTHER" id="PTHR30238">
    <property type="entry name" value="MEMBRANE BOUND PREDICTED REDOX MODULATOR"/>
    <property type="match status" value="1"/>
</dbReference>
<dbReference type="RefSeq" id="WP_154309079.1">
    <property type="nucleotide sequence ID" value="NZ_WKKI01000039.1"/>
</dbReference>
<dbReference type="AlphaFoldDB" id="A0A7X2J1W5"/>
<gene>
    <name evidence="7" type="ORF">GJU40_15845</name>
</gene>
<dbReference type="Pfam" id="PF03741">
    <property type="entry name" value="TerC"/>
    <property type="match status" value="1"/>
</dbReference>
<evidence type="ECO:0000256" key="4">
    <source>
        <dbReference type="ARBA" id="ARBA00022989"/>
    </source>
</evidence>
<evidence type="ECO:0000313" key="8">
    <source>
        <dbReference type="Proteomes" id="UP000448867"/>
    </source>
</evidence>
<keyword evidence="3 6" id="KW-0812">Transmembrane</keyword>
<comment type="caution">
    <text evidence="7">The sequence shown here is derived from an EMBL/GenBank/DDBJ whole genome shotgun (WGS) entry which is preliminary data.</text>
</comment>
<reference evidence="7 8" key="1">
    <citation type="submission" date="2019-11" db="EMBL/GenBank/DDBJ databases">
        <title>Bacillus lacus genome.</title>
        <authorList>
            <person name="Allen C.J."/>
            <person name="Newman J.D."/>
        </authorList>
    </citation>
    <scope>NUCLEOTIDE SEQUENCE [LARGE SCALE GENOMIC DNA]</scope>
    <source>
        <strain evidence="7 8">KCTC 33946</strain>
    </source>
</reference>
<name>A0A7X2J1W5_9BACI</name>
<feature type="transmembrane region" description="Helical" evidence="6">
    <location>
        <begin position="162"/>
        <end position="180"/>
    </location>
</feature>
<dbReference type="PANTHER" id="PTHR30238:SF4">
    <property type="entry name" value="SLL1022 PROTEIN"/>
    <property type="match status" value="1"/>
</dbReference>
<feature type="transmembrane region" description="Helical" evidence="6">
    <location>
        <begin position="132"/>
        <end position="150"/>
    </location>
</feature>